<dbReference type="OMA" id="FLYFEQM"/>
<keyword evidence="3" id="KW-0677">Repeat</keyword>
<reference evidence="7" key="1">
    <citation type="submission" date="2015-09" db="EMBL/GenBank/DDBJ databases">
        <authorList>
            <consortium name="Pathogen Informatics"/>
        </authorList>
    </citation>
    <scope>NUCLEOTIDE SEQUENCE [LARGE SCALE GENOMIC DNA]</scope>
    <source>
        <strain evidence="7">Lake Konstanz</strain>
    </source>
</reference>
<sequence>MRQNEIRRLPNTNRNLDESRMSEELISDICKANGGFRTPELNEKLYLHFRGFRKIEGLGSFVNCRALWLENNIITDVDGLDNLPVLDSLFLQHNHIAKLPSELGYSVASLKSLNISHNMLESLNGIEHFPNLEKVLAANNRLECIVALGALENLSILDVSNNKLSKADEVRGVLRKAKKLTSAMMHGNSFVRDVKNYRKVVIEENPQLRYLDEYPVFDDERRCSAAFVSGGVEKEKEERAAIRQEELDRQTSQRAFFSKLVDVAREQRSAEPLAPTTYFQQMQDDDDFIIPAAATAAPAASIQELLPKTTRSTVTTSSKKKFQRVVPKTTQHRRHVDVNANIVVEEHVKSVDLFEACGEDDILSIFRLDDVTSAAIQLATAIPRV</sequence>
<dbReference type="OrthoDB" id="1904536at2759"/>
<evidence type="ECO:0000256" key="2">
    <source>
        <dbReference type="ARBA" id="ARBA00022614"/>
    </source>
</evidence>
<evidence type="ECO:0000313" key="6">
    <source>
        <dbReference type="EMBL" id="CUG89409.1"/>
    </source>
</evidence>
<evidence type="ECO:0000256" key="5">
    <source>
        <dbReference type="ARBA" id="ARBA00023273"/>
    </source>
</evidence>
<dbReference type="Pfam" id="PF13855">
    <property type="entry name" value="LRR_8"/>
    <property type="match status" value="1"/>
</dbReference>
<dbReference type="PROSITE" id="PS51450">
    <property type="entry name" value="LRR"/>
    <property type="match status" value="2"/>
</dbReference>
<dbReference type="VEuPathDB" id="TriTrypDB:BSAL_20905"/>
<dbReference type="InterPro" id="IPR001611">
    <property type="entry name" value="Leu-rich_rpt"/>
</dbReference>
<keyword evidence="7" id="KW-1185">Reference proteome</keyword>
<keyword evidence="2" id="KW-0433">Leucine-rich repeat</keyword>
<dbReference type="Proteomes" id="UP000051952">
    <property type="component" value="Unassembled WGS sequence"/>
</dbReference>
<evidence type="ECO:0000313" key="7">
    <source>
        <dbReference type="Proteomes" id="UP000051952"/>
    </source>
</evidence>
<keyword evidence="4" id="KW-0969">Cilium</keyword>
<organism evidence="6 7">
    <name type="scientific">Bodo saltans</name>
    <name type="common">Flagellated protozoan</name>
    <dbReference type="NCBI Taxonomy" id="75058"/>
    <lineage>
        <taxon>Eukaryota</taxon>
        <taxon>Discoba</taxon>
        <taxon>Euglenozoa</taxon>
        <taxon>Kinetoplastea</taxon>
        <taxon>Metakinetoplastina</taxon>
        <taxon>Eubodonida</taxon>
        <taxon>Bodonidae</taxon>
        <taxon>Bodo</taxon>
    </lineage>
</organism>
<dbReference type="SMART" id="SM00365">
    <property type="entry name" value="LRR_SD22"/>
    <property type="match status" value="3"/>
</dbReference>
<name>A0A0S4JHJ7_BODSA</name>
<gene>
    <name evidence="6" type="ORF">BSAL_20905</name>
</gene>
<proteinExistence type="predicted"/>
<dbReference type="InterPro" id="IPR050576">
    <property type="entry name" value="Cilia_flagella_integrity"/>
</dbReference>
<dbReference type="AlphaFoldDB" id="A0A0S4JHJ7"/>
<dbReference type="InterPro" id="IPR003591">
    <property type="entry name" value="Leu-rich_rpt_typical-subtyp"/>
</dbReference>
<dbReference type="PRINTS" id="PR00019">
    <property type="entry name" value="LEURICHRPT"/>
</dbReference>
<dbReference type="EMBL" id="CYKH01001734">
    <property type="protein sequence ID" value="CUG89409.1"/>
    <property type="molecule type" value="Genomic_DNA"/>
</dbReference>
<dbReference type="SUPFAM" id="SSF52075">
    <property type="entry name" value="Outer arm dynein light chain 1"/>
    <property type="match status" value="1"/>
</dbReference>
<dbReference type="PANTHER" id="PTHR45973:SF9">
    <property type="entry name" value="LEUCINE-RICH REPEAT-CONTAINING PROTEIN 46"/>
    <property type="match status" value="1"/>
</dbReference>
<dbReference type="InterPro" id="IPR032675">
    <property type="entry name" value="LRR_dom_sf"/>
</dbReference>
<dbReference type="Gene3D" id="3.80.10.10">
    <property type="entry name" value="Ribonuclease Inhibitor"/>
    <property type="match status" value="2"/>
</dbReference>
<evidence type="ECO:0000256" key="1">
    <source>
        <dbReference type="ARBA" id="ARBA00004138"/>
    </source>
</evidence>
<evidence type="ECO:0000256" key="3">
    <source>
        <dbReference type="ARBA" id="ARBA00022737"/>
    </source>
</evidence>
<dbReference type="PANTHER" id="PTHR45973">
    <property type="entry name" value="PROTEIN PHOSPHATASE 1 REGULATORY SUBUNIT SDS22-RELATED"/>
    <property type="match status" value="1"/>
</dbReference>
<evidence type="ECO:0008006" key="8">
    <source>
        <dbReference type="Google" id="ProtNLM"/>
    </source>
</evidence>
<evidence type="ECO:0000256" key="4">
    <source>
        <dbReference type="ARBA" id="ARBA00023069"/>
    </source>
</evidence>
<keyword evidence="5" id="KW-0966">Cell projection</keyword>
<dbReference type="SMART" id="SM00369">
    <property type="entry name" value="LRR_TYP"/>
    <property type="match status" value="3"/>
</dbReference>
<protein>
    <recommendedName>
        <fullName evidence="8">Leucine-rich repeat protein</fullName>
    </recommendedName>
</protein>
<comment type="subcellular location">
    <subcellularLocation>
        <location evidence="1">Cell projection</location>
        <location evidence="1">Cilium</location>
    </subcellularLocation>
</comment>
<accession>A0A0S4JHJ7</accession>